<dbReference type="CDD" id="cd16913">
    <property type="entry name" value="YkuD_like"/>
    <property type="match status" value="1"/>
</dbReference>
<dbReference type="InterPro" id="IPR050979">
    <property type="entry name" value="LD-transpeptidase"/>
</dbReference>
<dbReference type="PROSITE" id="PS52029">
    <property type="entry name" value="LD_TPASE"/>
    <property type="match status" value="1"/>
</dbReference>
<dbReference type="GO" id="GO:0071972">
    <property type="term" value="F:peptidoglycan L,D-transpeptidase activity"/>
    <property type="evidence" value="ECO:0007669"/>
    <property type="project" value="TreeGrafter"/>
</dbReference>
<keyword evidence="7" id="KW-0812">Transmembrane</keyword>
<evidence type="ECO:0000256" key="4">
    <source>
        <dbReference type="ARBA" id="ARBA00022984"/>
    </source>
</evidence>
<evidence type="ECO:0000256" key="3">
    <source>
        <dbReference type="ARBA" id="ARBA00022960"/>
    </source>
</evidence>
<organism evidence="9 10">
    <name type="scientific">Pegethrix bostrychoides GSE-TBD4-15B</name>
    <dbReference type="NCBI Taxonomy" id="2839662"/>
    <lineage>
        <taxon>Bacteria</taxon>
        <taxon>Bacillati</taxon>
        <taxon>Cyanobacteriota</taxon>
        <taxon>Cyanophyceae</taxon>
        <taxon>Oculatellales</taxon>
        <taxon>Oculatellaceae</taxon>
        <taxon>Pegethrix</taxon>
    </lineage>
</organism>
<evidence type="ECO:0000256" key="1">
    <source>
        <dbReference type="ARBA" id="ARBA00004752"/>
    </source>
</evidence>
<dbReference type="InterPro" id="IPR005490">
    <property type="entry name" value="LD_TPept_cat_dom"/>
</dbReference>
<evidence type="ECO:0000256" key="6">
    <source>
        <dbReference type="PROSITE-ProRule" id="PRU01373"/>
    </source>
</evidence>
<dbReference type="GO" id="GO:0018104">
    <property type="term" value="P:peptidoglycan-protein cross-linking"/>
    <property type="evidence" value="ECO:0007669"/>
    <property type="project" value="TreeGrafter"/>
</dbReference>
<keyword evidence="2" id="KW-0808">Transferase</keyword>
<gene>
    <name evidence="9" type="ORF">KME07_17190</name>
</gene>
<feature type="active site" description="Proton donor/acceptor" evidence="6">
    <location>
        <position position="139"/>
    </location>
</feature>
<reference evidence="9" key="2">
    <citation type="journal article" date="2022" name="Microbiol. Resour. Announc.">
        <title>Metagenome Sequencing to Explore Phylogenomics of Terrestrial Cyanobacteria.</title>
        <authorList>
            <person name="Ward R.D."/>
            <person name="Stajich J.E."/>
            <person name="Johansen J.R."/>
            <person name="Huntemann M."/>
            <person name="Clum A."/>
            <person name="Foster B."/>
            <person name="Foster B."/>
            <person name="Roux S."/>
            <person name="Palaniappan K."/>
            <person name="Varghese N."/>
            <person name="Mukherjee S."/>
            <person name="Reddy T.B.K."/>
            <person name="Daum C."/>
            <person name="Copeland A."/>
            <person name="Chen I.A."/>
            <person name="Ivanova N.N."/>
            <person name="Kyrpides N.C."/>
            <person name="Shapiro N."/>
            <person name="Eloe-Fadrosh E.A."/>
            <person name="Pietrasiak N."/>
        </authorList>
    </citation>
    <scope>NUCLEOTIDE SEQUENCE</scope>
    <source>
        <strain evidence="9">GSE-TBD4-15B</strain>
    </source>
</reference>
<dbReference type="Gene3D" id="2.40.440.10">
    <property type="entry name" value="L,D-transpeptidase catalytic domain-like"/>
    <property type="match status" value="1"/>
</dbReference>
<evidence type="ECO:0000313" key="9">
    <source>
        <dbReference type="EMBL" id="MBW4467163.1"/>
    </source>
</evidence>
<comment type="caution">
    <text evidence="9">The sequence shown here is derived from an EMBL/GenBank/DDBJ whole genome shotgun (WGS) entry which is preliminary data.</text>
</comment>
<keyword evidence="5 6" id="KW-0961">Cell wall biogenesis/degradation</keyword>
<feature type="active site" description="Nucleophile" evidence="6">
    <location>
        <position position="155"/>
    </location>
</feature>
<name>A0A951PDU0_9CYAN</name>
<dbReference type="InterPro" id="IPR038063">
    <property type="entry name" value="Transpep_catalytic_dom"/>
</dbReference>
<keyword evidence="7" id="KW-1133">Transmembrane helix</keyword>
<proteinExistence type="predicted"/>
<dbReference type="GO" id="GO:0005576">
    <property type="term" value="C:extracellular region"/>
    <property type="evidence" value="ECO:0007669"/>
    <property type="project" value="TreeGrafter"/>
</dbReference>
<protein>
    <submittedName>
        <fullName evidence="9">L,D-transpeptidase</fullName>
    </submittedName>
</protein>
<feature type="domain" description="L,D-TPase catalytic" evidence="8">
    <location>
        <begin position="66"/>
        <end position="179"/>
    </location>
</feature>
<accession>A0A951PDU0</accession>
<keyword evidence="3 6" id="KW-0133">Cell shape</keyword>
<dbReference type="SUPFAM" id="SSF141523">
    <property type="entry name" value="L,D-transpeptidase catalytic domain-like"/>
    <property type="match status" value="1"/>
</dbReference>
<keyword evidence="7" id="KW-0472">Membrane</keyword>
<comment type="pathway">
    <text evidence="1 6">Cell wall biogenesis; peptidoglycan biosynthesis.</text>
</comment>
<dbReference type="GO" id="GO:0016740">
    <property type="term" value="F:transferase activity"/>
    <property type="evidence" value="ECO:0007669"/>
    <property type="project" value="UniProtKB-KW"/>
</dbReference>
<evidence type="ECO:0000256" key="2">
    <source>
        <dbReference type="ARBA" id="ARBA00022679"/>
    </source>
</evidence>
<dbReference type="Pfam" id="PF03734">
    <property type="entry name" value="YkuD"/>
    <property type="match status" value="1"/>
</dbReference>
<dbReference type="EMBL" id="JAHHHV010000074">
    <property type="protein sequence ID" value="MBW4467163.1"/>
    <property type="molecule type" value="Genomic_DNA"/>
</dbReference>
<dbReference type="PANTHER" id="PTHR30582">
    <property type="entry name" value="L,D-TRANSPEPTIDASE"/>
    <property type="match status" value="1"/>
</dbReference>
<dbReference type="PROSITE" id="PS51257">
    <property type="entry name" value="PROKAR_LIPOPROTEIN"/>
    <property type="match status" value="1"/>
</dbReference>
<evidence type="ECO:0000259" key="8">
    <source>
        <dbReference type="PROSITE" id="PS52029"/>
    </source>
</evidence>
<sequence>MNSRAGQYRGRSRGRYWQWHLIGLSLIACWGVTLIAPVPVIAQAVAQAAAQPEIQKMAELKQTANRWIEVNVATQRLVAWEGATPVYAIIVSTGTDDHPTLPGSFAVQTKHRTARMQGDDYDVPDVPYTMYYSGGYAIHGAYWHRRFGTPVSHGCVNVAVDHAKWLYDWAAVGTPVVVHF</sequence>
<dbReference type="Proteomes" id="UP000707356">
    <property type="component" value="Unassembled WGS sequence"/>
</dbReference>
<dbReference type="GO" id="GO:0071555">
    <property type="term" value="P:cell wall organization"/>
    <property type="evidence" value="ECO:0007669"/>
    <property type="project" value="UniProtKB-UniRule"/>
</dbReference>
<evidence type="ECO:0000256" key="5">
    <source>
        <dbReference type="ARBA" id="ARBA00023316"/>
    </source>
</evidence>
<evidence type="ECO:0000256" key="7">
    <source>
        <dbReference type="SAM" id="Phobius"/>
    </source>
</evidence>
<dbReference type="AlphaFoldDB" id="A0A951PDU0"/>
<reference evidence="9" key="1">
    <citation type="submission" date="2021-05" db="EMBL/GenBank/DDBJ databases">
        <authorList>
            <person name="Pietrasiak N."/>
            <person name="Ward R."/>
            <person name="Stajich J.E."/>
            <person name="Kurbessoian T."/>
        </authorList>
    </citation>
    <scope>NUCLEOTIDE SEQUENCE</scope>
    <source>
        <strain evidence="9">GSE-TBD4-15B</strain>
    </source>
</reference>
<dbReference type="GO" id="GO:0008360">
    <property type="term" value="P:regulation of cell shape"/>
    <property type="evidence" value="ECO:0007669"/>
    <property type="project" value="UniProtKB-UniRule"/>
</dbReference>
<dbReference type="PANTHER" id="PTHR30582:SF2">
    <property type="entry name" value="L,D-TRANSPEPTIDASE YCIB-RELATED"/>
    <property type="match status" value="1"/>
</dbReference>
<evidence type="ECO:0000313" key="10">
    <source>
        <dbReference type="Proteomes" id="UP000707356"/>
    </source>
</evidence>
<keyword evidence="4 6" id="KW-0573">Peptidoglycan synthesis</keyword>
<feature type="transmembrane region" description="Helical" evidence="7">
    <location>
        <begin position="21"/>
        <end position="42"/>
    </location>
</feature>